<keyword evidence="3" id="KW-1015">Disulfide bond</keyword>
<evidence type="ECO:0000259" key="6">
    <source>
        <dbReference type="PROSITE" id="PS50287"/>
    </source>
</evidence>
<keyword evidence="1 5" id="KW-0732">Signal</keyword>
<dbReference type="EMBL" id="JAEHOD010000005">
    <property type="protein sequence ID" value="KAG2452759.1"/>
    <property type="molecule type" value="Genomic_DNA"/>
</dbReference>
<proteinExistence type="predicted"/>
<feature type="compositionally biased region" description="Pro residues" evidence="4">
    <location>
        <begin position="255"/>
        <end position="272"/>
    </location>
</feature>
<feature type="compositionally biased region" description="Pro residues" evidence="4">
    <location>
        <begin position="946"/>
        <end position="974"/>
    </location>
</feature>
<feature type="compositionally biased region" description="Pro residues" evidence="4">
    <location>
        <begin position="1553"/>
        <end position="1570"/>
    </location>
</feature>
<feature type="compositionally biased region" description="Pro residues" evidence="4">
    <location>
        <begin position="904"/>
        <end position="921"/>
    </location>
</feature>
<feature type="region of interest" description="Disordered" evidence="4">
    <location>
        <begin position="802"/>
        <end position="821"/>
    </location>
</feature>
<feature type="compositionally biased region" description="Pro residues" evidence="4">
    <location>
        <begin position="1595"/>
        <end position="1623"/>
    </location>
</feature>
<dbReference type="PANTHER" id="PTHR19331">
    <property type="entry name" value="SCAVENGER RECEPTOR DOMAIN-CONTAINING"/>
    <property type="match status" value="1"/>
</dbReference>
<dbReference type="InterPro" id="IPR001190">
    <property type="entry name" value="SRCR"/>
</dbReference>
<feature type="compositionally biased region" description="Basic residues" evidence="4">
    <location>
        <begin position="2017"/>
        <end position="2031"/>
    </location>
</feature>
<dbReference type="Proteomes" id="UP000613740">
    <property type="component" value="Unassembled WGS sequence"/>
</dbReference>
<feature type="compositionally biased region" description="Pro residues" evidence="4">
    <location>
        <begin position="1836"/>
        <end position="1850"/>
    </location>
</feature>
<feature type="region of interest" description="Disordered" evidence="4">
    <location>
        <begin position="1825"/>
        <end position="1860"/>
    </location>
</feature>
<feature type="domain" description="SRCR" evidence="6">
    <location>
        <begin position="557"/>
        <end position="668"/>
    </location>
</feature>
<gene>
    <name evidence="7" type="ORF">HYH02_002989</name>
</gene>
<dbReference type="InterPro" id="IPR036772">
    <property type="entry name" value="SRCR-like_dom_sf"/>
</dbReference>
<feature type="region of interest" description="Disordered" evidence="4">
    <location>
        <begin position="1549"/>
        <end position="1635"/>
    </location>
</feature>
<feature type="domain" description="SRCR" evidence="6">
    <location>
        <begin position="1855"/>
        <end position="1966"/>
    </location>
</feature>
<feature type="domain" description="SRCR" evidence="6">
    <location>
        <begin position="1206"/>
        <end position="1317"/>
    </location>
</feature>
<name>A0A835WRG1_9CHLO</name>
<feature type="region of interest" description="Disordered" evidence="4">
    <location>
        <begin position="251"/>
        <end position="337"/>
    </location>
</feature>
<feature type="compositionally biased region" description="Basic residues" evidence="4">
    <location>
        <begin position="1585"/>
        <end position="1594"/>
    </location>
</feature>
<sequence length="2038" mass="213983">MHQLIAFAALLCLSVAAGQTEEPRSALGPGVRQGDLRLASRRLADGFPTSLEGRVPGASAAEKLAERLQVLEVAWSGGWQSFKVCPPPAFEASLGLTAGYAQNRLYDSRYRAFSAQNPPSTAAGRSALTADGRLYADELNKALAVVCRQLGLAPPPPPQQQQGQAAGGDADGGSFTRQFVAVPLPLAAPLFGLNVSLALDGPDAPRLDALRCRGDEDRLEACAYRLNPDAVNQSSASCGVIKRVMCFPPQTRARPPAPPPSPPLPSMPPFWPNAPRQPSNPPLSPRRPPRPPRRPPRPPIPTAPGVSPPLPPAPSTPPAGSPPGPAEGSFRLVNGSSPRNGILEVRFQGRYRTVCDDSARNRILDDDWPQAVSGNLGVPSVSSSAPNCLAAYVCASLGLPASGARERYIMLKPADRPLPPLFAPISGTCIVGNEPVELVDGTGSVAVAVAEAAAAREAARVAGDLWGAAVADAALRRSPAYLAVKYRDPRLTDWQEEPTRCGVPATSSSSMLLQMVLHVSCEEASMQPPGAAARPARRPPSPSRPPVPPQDPSFPAGGLTPGDARLLPDGTLQVVNRIGQWGGICEYDIDDFDAVVACRQMGLPWTRARALALPFEFLPTCPPAAPQTGLALDIVTCAGGESRLLDCNALSRVTNYTACCALARIACDAEEPRSALGPGVRQGDLRLASRRLADGFPTSLEGRVPGASAAEKLAERLQVLEVAWSGGWQSFKVCPPPAFEASLGLTAGYAQNRLYDSRYRAFSAQNPPSTAAGRSALTADGRLYADELNKALAVVCRQLGLAPPPPPQQQQGQAAGGDADGGSFTRQFVAVPLPLAAPLFGLNVSLALDGPDAPRLDALRCRGDEDRLEACAYRLNPDAVNQSSASCGVIKRVMCFPPQTRARPPAPPPSPPLPSMPPFWPNAPRQPSNPPLSPRRPPRPPRRPPRPPIPTAPGVSPPLPPAPSTPPAGSPPGPAEGSFRLVNGSSPRNGILEVRFQGRYRTVCDDSARNRILDDDWPQAVSGNLGVPSVSSSAPNCLAAYVCASLGLPASGARERYIMLKPADRPLPPLFAPISGTCIVGNEPVELVDGTGSVAVAVAEAAAAREAARVAGDLWGAAVADAALRRSPAYLAVKYRDPRLTDWQEEPTRCGVPATSSSSMLLQMVLHVSCEEASMQPPGAAARPARRPPSPSRPPVPPQDPSFPAGGLTPGDARLLPDGTLQVVNRIGQWGGICEYDIDDFDAVVACRQMGLPWTRARALALPFEFLPTCPPAAPQTGLALDIVTCAGGESRLLDCNALSRVTNYTACCALARIACDAEEPRSALGPGVRQGDLRLASRRLADGFPTSLEGRVPGASAAEKLAERLQVLEVAWSGGWQSFKVCPPPAFEASLGLTAGYAQNRLYDSRYRAFSAQNPPSTAAGRSALTADGRLYADELNKALAVVCRQLGLAPPPPPQQQQGQAAGGDADGGSFTRQFVAVPLPLAAPLFGLNVSLALDGPDAPRLDALRCRGDEDRLEACAYRLNPDAVNQSSASCGVIKRVMCFPPQTRARPPAPPPSPPLPSMPPFWPNAPRQPSNPPLSPRRPPRPPRRPPRPPIPTAPGVSPPLPPAPSTPPAGSPPGPAEGSFRLVNGSSPRNGILEVRFQGRYRTVCDDSARNRILDDDWPQAVSGNLGVPSVSSSAPNCLAAYVCASLGLPASGARERYIMLKPADRPLPPLFAPISGTCIVGNEPVELVDGTGSVAVAVAEAAAAREAARVAGDLWGAAVADAALRRSPAYLAVKYRDPRLTDWQEEPTRCGVPATSSSSMLLQMVLHVSCEEASMQPPGAAARPARRPPSPSRPPVPPQDPSFPAGGLTPGDARLLPDGTLQVVNRIGQWGGICEYDIDDFDAVVACRQMGLPWTRARALALPFEFLPTCPPAAPQTGLALDIVTCAGGESRLLDCNALSRVTNYTACCALARIACDGEAWSSGVGSSRALPPPPPIAAGPSNSSGSMNTTDRARAPPVAVESSAPPLKKRQSRPPPRKRTARQPPVRP</sequence>
<feature type="region of interest" description="Disordered" evidence="4">
    <location>
        <begin position="527"/>
        <end position="562"/>
    </location>
</feature>
<organism evidence="7 8">
    <name type="scientific">Chlamydomonas schloesseri</name>
    <dbReference type="NCBI Taxonomy" id="2026947"/>
    <lineage>
        <taxon>Eukaryota</taxon>
        <taxon>Viridiplantae</taxon>
        <taxon>Chlorophyta</taxon>
        <taxon>core chlorophytes</taxon>
        <taxon>Chlorophyceae</taxon>
        <taxon>CS clade</taxon>
        <taxon>Chlamydomonadales</taxon>
        <taxon>Chlamydomonadaceae</taxon>
        <taxon>Chlamydomonas</taxon>
    </lineage>
</organism>
<feature type="compositionally biased region" description="Basic residues" evidence="4">
    <location>
        <begin position="936"/>
        <end position="945"/>
    </location>
</feature>
<dbReference type="GO" id="GO:0016020">
    <property type="term" value="C:membrane"/>
    <property type="evidence" value="ECO:0007669"/>
    <property type="project" value="InterPro"/>
</dbReference>
<feature type="region of interest" description="Disordered" evidence="4">
    <location>
        <begin position="1974"/>
        <end position="2038"/>
    </location>
</feature>
<feature type="compositionally biased region" description="Low complexity" evidence="4">
    <location>
        <begin position="2005"/>
        <end position="2016"/>
    </location>
</feature>
<feature type="domain" description="SRCR" evidence="6">
    <location>
        <begin position="330"/>
        <end position="377"/>
    </location>
</feature>
<feature type="compositionally biased region" description="Pro residues" evidence="4">
    <location>
        <begin position="1187"/>
        <end position="1201"/>
    </location>
</feature>
<feature type="region of interest" description="Disordered" evidence="4">
    <location>
        <begin position="153"/>
        <end position="172"/>
    </location>
</feature>
<evidence type="ECO:0000256" key="3">
    <source>
        <dbReference type="ARBA" id="ARBA00023157"/>
    </source>
</evidence>
<dbReference type="PROSITE" id="PS50287">
    <property type="entry name" value="SRCR_2"/>
    <property type="match status" value="6"/>
</dbReference>
<reference evidence="7" key="1">
    <citation type="journal article" date="2020" name="bioRxiv">
        <title>Comparative genomics of Chlamydomonas.</title>
        <authorList>
            <person name="Craig R.J."/>
            <person name="Hasan A.R."/>
            <person name="Ness R.W."/>
            <person name="Keightley P.D."/>
        </authorList>
    </citation>
    <scope>NUCLEOTIDE SEQUENCE</scope>
    <source>
        <strain evidence="7">CCAP 11/173</strain>
    </source>
</reference>
<accession>A0A835WRG1</accession>
<keyword evidence="8" id="KW-1185">Reference proteome</keyword>
<dbReference type="PANTHER" id="PTHR19331:SF487">
    <property type="entry name" value="SOLUBLE SCAVENGER RECEPTOR CYSTEINE-RICH DOMAIN-CONTAINING PROTEIN SSC5D"/>
    <property type="match status" value="1"/>
</dbReference>
<feature type="domain" description="SRCR" evidence="6">
    <location>
        <begin position="1628"/>
        <end position="1675"/>
    </location>
</feature>
<protein>
    <recommendedName>
        <fullName evidence="6">SRCR domain-containing protein</fullName>
    </recommendedName>
</protein>
<feature type="chain" id="PRO_5032277308" description="SRCR domain-containing protein" evidence="5">
    <location>
        <begin position="19"/>
        <end position="2038"/>
    </location>
</feature>
<dbReference type="Gene3D" id="3.10.250.10">
    <property type="entry name" value="SRCR-like domain"/>
    <property type="match status" value="6"/>
</dbReference>
<feature type="domain" description="SRCR" evidence="6">
    <location>
        <begin position="979"/>
        <end position="1026"/>
    </location>
</feature>
<dbReference type="SUPFAM" id="SSF56487">
    <property type="entry name" value="SRCR-like"/>
    <property type="match status" value="6"/>
</dbReference>
<dbReference type="Pfam" id="PF00530">
    <property type="entry name" value="SRCR"/>
    <property type="match status" value="3"/>
</dbReference>
<feature type="compositionally biased region" description="Pro residues" evidence="4">
    <location>
        <begin position="538"/>
        <end position="552"/>
    </location>
</feature>
<feature type="region of interest" description="Disordered" evidence="4">
    <location>
        <begin position="1176"/>
        <end position="1211"/>
    </location>
</feature>
<evidence type="ECO:0000256" key="2">
    <source>
        <dbReference type="ARBA" id="ARBA00022737"/>
    </source>
</evidence>
<feature type="compositionally biased region" description="Basic residues" evidence="4">
    <location>
        <begin position="287"/>
        <end position="296"/>
    </location>
</feature>
<evidence type="ECO:0000256" key="4">
    <source>
        <dbReference type="SAM" id="MobiDB-lite"/>
    </source>
</evidence>
<evidence type="ECO:0000256" key="1">
    <source>
        <dbReference type="ARBA" id="ARBA00022729"/>
    </source>
</evidence>
<dbReference type="SMART" id="SM00202">
    <property type="entry name" value="SR"/>
    <property type="match status" value="3"/>
</dbReference>
<comment type="caution">
    <text evidence="7">The sequence shown here is derived from an EMBL/GenBank/DDBJ whole genome shotgun (WGS) entry which is preliminary data.</text>
</comment>
<feature type="signal peptide" evidence="5">
    <location>
        <begin position="1"/>
        <end position="18"/>
    </location>
</feature>
<feature type="region of interest" description="Disordered" evidence="4">
    <location>
        <begin position="900"/>
        <end position="986"/>
    </location>
</feature>
<feature type="region of interest" description="Disordered" evidence="4">
    <location>
        <begin position="1451"/>
        <end position="1470"/>
    </location>
</feature>
<keyword evidence="2" id="KW-0677">Repeat</keyword>
<feature type="compositionally biased region" description="Pro residues" evidence="4">
    <location>
        <begin position="297"/>
        <end position="325"/>
    </location>
</feature>
<dbReference type="OrthoDB" id="10488057at2759"/>
<evidence type="ECO:0000256" key="5">
    <source>
        <dbReference type="SAM" id="SignalP"/>
    </source>
</evidence>
<evidence type="ECO:0000313" key="8">
    <source>
        <dbReference type="Proteomes" id="UP000613740"/>
    </source>
</evidence>
<evidence type="ECO:0000313" key="7">
    <source>
        <dbReference type="EMBL" id="KAG2452759.1"/>
    </source>
</evidence>